<dbReference type="EMBL" id="ALBS01000237">
    <property type="protein sequence ID" value="EJT47554.1"/>
    <property type="molecule type" value="Genomic_DNA"/>
</dbReference>
<sequence>MRLLVTLLPLLTTILAAPGEPCVSDSGEPAARPRPPAPKTASFVAPPTAPATPSTAPAGGAAKYGPYDAPAIPEVGSCKAQTVAGAKKVVEAFPGRIWSAGCYREGECRDGSEHPCGRAIDFMCSDETGLGSTGCTDIAEWVMHHASELNVYYVIWGQRIWNGGRDKVGPWSGWRTMEDRKSITQNHCFNEV</sequence>
<evidence type="ECO:0000256" key="2">
    <source>
        <dbReference type="SAM" id="SignalP"/>
    </source>
</evidence>
<feature type="chain" id="PRO_5003787952" description="ARB-07466-like C-terminal domain-containing protein" evidence="2">
    <location>
        <begin position="17"/>
        <end position="192"/>
    </location>
</feature>
<dbReference type="OrthoDB" id="2251794at2759"/>
<comment type="caution">
    <text evidence="4">The sequence shown here is derived from an EMBL/GenBank/DDBJ whole genome shotgun (WGS) entry which is preliminary data.</text>
</comment>
<evidence type="ECO:0000259" key="3">
    <source>
        <dbReference type="Pfam" id="PF26571"/>
    </source>
</evidence>
<feature type="domain" description="ARB-07466-like C-terminal" evidence="3">
    <location>
        <begin position="76"/>
        <end position="187"/>
    </location>
</feature>
<dbReference type="VEuPathDB" id="FungiDB:A1Q1_03575"/>
<dbReference type="RefSeq" id="XP_014178848.1">
    <property type="nucleotide sequence ID" value="XM_014323373.1"/>
</dbReference>
<protein>
    <recommendedName>
        <fullName evidence="3">ARB-07466-like C-terminal domain-containing protein</fullName>
    </recommendedName>
</protein>
<name>J6ESP7_TRIAS</name>
<dbReference type="HOGENOM" id="CLU_1416095_0_0_1"/>
<feature type="signal peptide" evidence="2">
    <location>
        <begin position="1"/>
        <end position="16"/>
    </location>
</feature>
<reference evidence="4 5" key="1">
    <citation type="journal article" date="2012" name="Eukaryot. Cell">
        <title>Draft genome sequence of CBS 2479, the standard type strain of Trichosporon asahii.</title>
        <authorList>
            <person name="Yang R.Y."/>
            <person name="Li H.T."/>
            <person name="Zhu H."/>
            <person name="Zhou G.P."/>
            <person name="Wang M."/>
            <person name="Wang L."/>
        </authorList>
    </citation>
    <scope>NUCLEOTIDE SEQUENCE [LARGE SCALE GENOMIC DNA]</scope>
    <source>
        <strain evidence="5">ATCC 90039 / CBS 2479 / JCM 2466 / KCTC 7840 / NCYC 2677 / UAMH 7654</strain>
    </source>
</reference>
<gene>
    <name evidence="4" type="ORF">A1Q1_03575</name>
</gene>
<evidence type="ECO:0000313" key="4">
    <source>
        <dbReference type="EMBL" id="EJT47554.1"/>
    </source>
</evidence>
<dbReference type="GeneID" id="25987088"/>
<proteinExistence type="predicted"/>
<organism evidence="4 5">
    <name type="scientific">Trichosporon asahii var. asahii (strain ATCC 90039 / CBS 2479 / JCM 2466 / KCTC 7840 / NBRC 103889/ NCYC 2677 / UAMH 7654)</name>
    <name type="common">Yeast</name>
    <dbReference type="NCBI Taxonomy" id="1186058"/>
    <lineage>
        <taxon>Eukaryota</taxon>
        <taxon>Fungi</taxon>
        <taxon>Dikarya</taxon>
        <taxon>Basidiomycota</taxon>
        <taxon>Agaricomycotina</taxon>
        <taxon>Tremellomycetes</taxon>
        <taxon>Trichosporonales</taxon>
        <taxon>Trichosporonaceae</taxon>
        <taxon>Trichosporon</taxon>
    </lineage>
</organism>
<keyword evidence="2" id="KW-0732">Signal</keyword>
<dbReference type="KEGG" id="tasa:A1Q1_03575"/>
<dbReference type="AlphaFoldDB" id="J6ESP7"/>
<dbReference type="InterPro" id="IPR058593">
    <property type="entry name" value="ARB_07466-like_C"/>
</dbReference>
<dbReference type="Proteomes" id="UP000002748">
    <property type="component" value="Unassembled WGS sequence"/>
</dbReference>
<feature type="region of interest" description="Disordered" evidence="1">
    <location>
        <begin position="22"/>
        <end position="58"/>
    </location>
</feature>
<dbReference type="Pfam" id="PF26571">
    <property type="entry name" value="VldE"/>
    <property type="match status" value="1"/>
</dbReference>
<evidence type="ECO:0000313" key="5">
    <source>
        <dbReference type="Proteomes" id="UP000002748"/>
    </source>
</evidence>
<accession>J6ESP7</accession>
<evidence type="ECO:0000256" key="1">
    <source>
        <dbReference type="SAM" id="MobiDB-lite"/>
    </source>
</evidence>